<evidence type="ECO:0000256" key="1">
    <source>
        <dbReference type="SAM" id="MobiDB-lite"/>
    </source>
</evidence>
<proteinExistence type="predicted"/>
<feature type="region of interest" description="Disordered" evidence="1">
    <location>
        <begin position="95"/>
        <end position="151"/>
    </location>
</feature>
<gene>
    <name evidence="2" type="ORF">CKAH01_08420</name>
</gene>
<feature type="region of interest" description="Disordered" evidence="1">
    <location>
        <begin position="1"/>
        <end position="60"/>
    </location>
</feature>
<comment type="caution">
    <text evidence="2">The sequence shown here is derived from an EMBL/GenBank/DDBJ whole genome shotgun (WGS) entry which is preliminary data.</text>
</comment>
<keyword evidence="3" id="KW-1185">Reference proteome</keyword>
<reference evidence="2" key="1">
    <citation type="submission" date="2023-02" db="EMBL/GenBank/DDBJ databases">
        <title>Colletotrichum kahawae CIFC_Que2 genome sequencing and assembly.</title>
        <authorList>
            <person name="Baroncelli R."/>
        </authorList>
    </citation>
    <scope>NUCLEOTIDE SEQUENCE</scope>
    <source>
        <strain evidence="2">CIFC_Que2</strain>
    </source>
</reference>
<evidence type="ECO:0000313" key="2">
    <source>
        <dbReference type="EMBL" id="KAK2733286.1"/>
    </source>
</evidence>
<accession>A0AAD9Y1B6</accession>
<sequence length="151" mass="16135">MECWHVKRGAADPKGQQQSKKSALGEKSLDGGTSSTTAETRREARRALNVRDGIRGKSTVYRERETERELRNLLGGLLTHPASTVVVSLLRLITDPSKPDTRGGGRTRKTDVAIDGPKAPNNSVTAGPESTEYGVGSKAWKPGGAITGLQL</sequence>
<evidence type="ECO:0000313" key="3">
    <source>
        <dbReference type="Proteomes" id="UP001281614"/>
    </source>
</evidence>
<name>A0AAD9Y1B6_COLKA</name>
<protein>
    <submittedName>
        <fullName evidence="2">Uncharacterized protein</fullName>
    </submittedName>
</protein>
<feature type="compositionally biased region" description="Basic and acidic residues" evidence="1">
    <location>
        <begin position="97"/>
        <end position="112"/>
    </location>
</feature>
<dbReference type="EMBL" id="VYYT01000510">
    <property type="protein sequence ID" value="KAK2733286.1"/>
    <property type="molecule type" value="Genomic_DNA"/>
</dbReference>
<dbReference type="Proteomes" id="UP001281614">
    <property type="component" value="Unassembled WGS sequence"/>
</dbReference>
<dbReference type="AlphaFoldDB" id="A0AAD9Y1B6"/>
<organism evidence="2 3">
    <name type="scientific">Colletotrichum kahawae</name>
    <name type="common">Coffee berry disease fungus</name>
    <dbReference type="NCBI Taxonomy" id="34407"/>
    <lineage>
        <taxon>Eukaryota</taxon>
        <taxon>Fungi</taxon>
        <taxon>Dikarya</taxon>
        <taxon>Ascomycota</taxon>
        <taxon>Pezizomycotina</taxon>
        <taxon>Sordariomycetes</taxon>
        <taxon>Hypocreomycetidae</taxon>
        <taxon>Glomerellales</taxon>
        <taxon>Glomerellaceae</taxon>
        <taxon>Colletotrichum</taxon>
        <taxon>Colletotrichum gloeosporioides species complex</taxon>
    </lineage>
</organism>